<sequence>MKIHLTAIVSPKAQLDTTVEVGPYAIIEENVKIGARTTVMAHAYI</sequence>
<name>X1VFC0_9ZZZZ</name>
<gene>
    <name evidence="1" type="ORF">S12H4_62108</name>
</gene>
<dbReference type="SUPFAM" id="SSF51161">
    <property type="entry name" value="Trimeric LpxA-like enzymes"/>
    <property type="match status" value="1"/>
</dbReference>
<reference evidence="1" key="1">
    <citation type="journal article" date="2014" name="Front. Microbiol.">
        <title>High frequency of phylogenetically diverse reductive dehalogenase-homologous genes in deep subseafloor sedimentary metagenomes.</title>
        <authorList>
            <person name="Kawai M."/>
            <person name="Futagami T."/>
            <person name="Toyoda A."/>
            <person name="Takaki Y."/>
            <person name="Nishi S."/>
            <person name="Hori S."/>
            <person name="Arai W."/>
            <person name="Tsubouchi T."/>
            <person name="Morono Y."/>
            <person name="Uchiyama I."/>
            <person name="Ito T."/>
            <person name="Fujiyama A."/>
            <person name="Inagaki F."/>
            <person name="Takami H."/>
        </authorList>
    </citation>
    <scope>NUCLEOTIDE SEQUENCE</scope>
    <source>
        <strain evidence="1">Expedition CK06-06</strain>
    </source>
</reference>
<feature type="non-terminal residue" evidence="1">
    <location>
        <position position="45"/>
    </location>
</feature>
<protein>
    <recommendedName>
        <fullName evidence="2">Acyl-[acyl-carrier-protein]--UDP-N-acetylglucosamine O-acyltransferase</fullName>
    </recommendedName>
</protein>
<organism evidence="1">
    <name type="scientific">marine sediment metagenome</name>
    <dbReference type="NCBI Taxonomy" id="412755"/>
    <lineage>
        <taxon>unclassified sequences</taxon>
        <taxon>metagenomes</taxon>
        <taxon>ecological metagenomes</taxon>
    </lineage>
</organism>
<dbReference type="AlphaFoldDB" id="X1VFC0"/>
<evidence type="ECO:0000313" key="1">
    <source>
        <dbReference type="EMBL" id="GAJ16657.1"/>
    </source>
</evidence>
<dbReference type="Gene3D" id="2.160.10.10">
    <property type="entry name" value="Hexapeptide repeat proteins"/>
    <property type="match status" value="1"/>
</dbReference>
<evidence type="ECO:0008006" key="2">
    <source>
        <dbReference type="Google" id="ProtNLM"/>
    </source>
</evidence>
<proteinExistence type="predicted"/>
<dbReference type="EMBL" id="BARW01041502">
    <property type="protein sequence ID" value="GAJ16657.1"/>
    <property type="molecule type" value="Genomic_DNA"/>
</dbReference>
<accession>X1VFC0</accession>
<dbReference type="InterPro" id="IPR011004">
    <property type="entry name" value="Trimer_LpxA-like_sf"/>
</dbReference>
<comment type="caution">
    <text evidence="1">The sequence shown here is derived from an EMBL/GenBank/DDBJ whole genome shotgun (WGS) entry which is preliminary data.</text>
</comment>